<dbReference type="AlphaFoldDB" id="A0A1I6M943"/>
<dbReference type="RefSeq" id="WP_177227741.1">
    <property type="nucleotide sequence ID" value="NZ_FOZK01000005.1"/>
</dbReference>
<protein>
    <submittedName>
        <fullName evidence="1">Uncharacterized protein</fullName>
    </submittedName>
</protein>
<name>A0A1I6M943_9EURY</name>
<gene>
    <name evidence="1" type="ORF">SAMN05216559_4047</name>
</gene>
<dbReference type="STRING" id="767519.SAMN05216559_4047"/>
<organism evidence="1 2">
    <name type="scientific">Halomicrobium zhouii</name>
    <dbReference type="NCBI Taxonomy" id="767519"/>
    <lineage>
        <taxon>Archaea</taxon>
        <taxon>Methanobacteriati</taxon>
        <taxon>Methanobacteriota</taxon>
        <taxon>Stenosarchaea group</taxon>
        <taxon>Halobacteria</taxon>
        <taxon>Halobacteriales</taxon>
        <taxon>Haloarculaceae</taxon>
        <taxon>Halomicrobium</taxon>
    </lineage>
</organism>
<proteinExistence type="predicted"/>
<keyword evidence="2" id="KW-1185">Reference proteome</keyword>
<reference evidence="1 2" key="1">
    <citation type="submission" date="2016-10" db="EMBL/GenBank/DDBJ databases">
        <authorList>
            <person name="de Groot N.N."/>
        </authorList>
    </citation>
    <scope>NUCLEOTIDE SEQUENCE [LARGE SCALE GENOMIC DNA]</scope>
    <source>
        <strain evidence="1 2">CGMCC 1.10457</strain>
    </source>
</reference>
<dbReference type="EMBL" id="FOZK01000005">
    <property type="protein sequence ID" value="SFS12235.1"/>
    <property type="molecule type" value="Genomic_DNA"/>
</dbReference>
<sequence length="56" mass="6121">MSVIESVKSAIGMESETPSYDYVECGATFERATDPDTHWFSCPECGTKEPLGGDEE</sequence>
<evidence type="ECO:0000313" key="1">
    <source>
        <dbReference type="EMBL" id="SFS12235.1"/>
    </source>
</evidence>
<evidence type="ECO:0000313" key="2">
    <source>
        <dbReference type="Proteomes" id="UP000199062"/>
    </source>
</evidence>
<dbReference type="Proteomes" id="UP000199062">
    <property type="component" value="Unassembled WGS sequence"/>
</dbReference>
<accession>A0A1I6M943</accession>
<dbReference type="OrthoDB" id="295069at2157"/>